<dbReference type="InterPro" id="IPR014284">
    <property type="entry name" value="RNA_pol_sigma-70_dom"/>
</dbReference>
<dbReference type="InterPro" id="IPR013325">
    <property type="entry name" value="RNA_pol_sigma_r2"/>
</dbReference>
<evidence type="ECO:0000256" key="4">
    <source>
        <dbReference type="ARBA" id="ARBA00023163"/>
    </source>
</evidence>
<evidence type="ECO:0000256" key="3">
    <source>
        <dbReference type="ARBA" id="ARBA00023082"/>
    </source>
</evidence>
<evidence type="ECO:0000313" key="9">
    <source>
        <dbReference type="Proteomes" id="UP001056336"/>
    </source>
</evidence>
<name>A0ABY4QXK3_9ACTN</name>
<sequence length="431" mass="47184">MQPSRADRPDPDNEVRTAVAAAYRDEWGRVLAAIAAYTGDLELAEECTQDAFVRALDTWPRDGIPDRPGAWLTTTARRRALDDLRRRASLRQKLPLLTESEARVDDGVPGAADSDATIPDDRLRLIFTCCHPALAREAQVALTLRMLCGLTTAEIARAFLVSEPTMAARVTRAKKKISAARIPYRVPAASELPDRLDAVLTVLHLVFTTGHTASVGDRLHRPELTDRSVSLARMVVRLMPDEAEAKGLLALMLVDEARAPARTDAAGELVLIADQDRRRWNRALIEEGRALLVVALRTGGRPGRFALQAAIAALHAEAPRAEDTDWRQIVGLYDLLLVVWPSPVVALNRAVAVSMMDGAAAGLAALASLSPAEQGVLARYHYYPAVKADLFRQLGRSAEAAEQYRLALELVDNAAERRFLARRLSELAPTR</sequence>
<evidence type="ECO:0000256" key="1">
    <source>
        <dbReference type="ARBA" id="ARBA00010641"/>
    </source>
</evidence>
<dbReference type="Gene3D" id="1.10.1740.10">
    <property type="match status" value="1"/>
</dbReference>
<dbReference type="Proteomes" id="UP001056336">
    <property type="component" value="Chromosome"/>
</dbReference>
<dbReference type="SUPFAM" id="SSF88659">
    <property type="entry name" value="Sigma3 and sigma4 domains of RNA polymerase sigma factors"/>
    <property type="match status" value="1"/>
</dbReference>
<feature type="domain" description="RNA polymerase sigma-70 region 2" evidence="5">
    <location>
        <begin position="29"/>
        <end position="88"/>
    </location>
</feature>
<evidence type="ECO:0000259" key="7">
    <source>
        <dbReference type="Pfam" id="PF20239"/>
    </source>
</evidence>
<gene>
    <name evidence="8" type="ORF">M6D93_19190</name>
</gene>
<reference evidence="8" key="1">
    <citation type="journal article" date="2018" name="Int. J. Syst. Evol. Microbiol.">
        <title>Jatrophihabitans telluris sp. nov., isolated from sediment soil of lava forest wetlands and the emended description of the genus Jatrophihabitans.</title>
        <authorList>
            <person name="Lee K.C."/>
            <person name="Suh M.K."/>
            <person name="Eom M.K."/>
            <person name="Kim K.K."/>
            <person name="Kim J.S."/>
            <person name="Kim D.S."/>
            <person name="Ko S.H."/>
            <person name="Shin Y.K."/>
            <person name="Lee J.S."/>
        </authorList>
    </citation>
    <scope>NUCLEOTIDE SEQUENCE</scope>
    <source>
        <strain evidence="8">N237</strain>
    </source>
</reference>
<dbReference type="NCBIfam" id="TIGR02937">
    <property type="entry name" value="sigma70-ECF"/>
    <property type="match status" value="1"/>
</dbReference>
<keyword evidence="9" id="KW-1185">Reference proteome</keyword>
<evidence type="ECO:0000256" key="2">
    <source>
        <dbReference type="ARBA" id="ARBA00023015"/>
    </source>
</evidence>
<dbReference type="InterPro" id="IPR013249">
    <property type="entry name" value="RNA_pol_sigma70_r4_t2"/>
</dbReference>
<dbReference type="Pfam" id="PF04542">
    <property type="entry name" value="Sigma70_r2"/>
    <property type="match status" value="1"/>
</dbReference>
<comment type="similarity">
    <text evidence="1">Belongs to the sigma-70 factor family. ECF subfamily.</text>
</comment>
<keyword evidence="2" id="KW-0805">Transcription regulation</keyword>
<dbReference type="Pfam" id="PF08281">
    <property type="entry name" value="Sigma70_r4_2"/>
    <property type="match status" value="1"/>
</dbReference>
<dbReference type="SUPFAM" id="SSF88946">
    <property type="entry name" value="Sigma2 domain of RNA polymerase sigma factors"/>
    <property type="match status" value="1"/>
</dbReference>
<keyword evidence="3" id="KW-0731">Sigma factor</keyword>
<evidence type="ECO:0000259" key="5">
    <source>
        <dbReference type="Pfam" id="PF04542"/>
    </source>
</evidence>
<evidence type="ECO:0000259" key="6">
    <source>
        <dbReference type="Pfam" id="PF08281"/>
    </source>
</evidence>
<dbReference type="PANTHER" id="PTHR47756">
    <property type="entry name" value="BLL6612 PROTEIN-RELATED"/>
    <property type="match status" value="1"/>
</dbReference>
<feature type="domain" description="RNA polymerase sigma factor 70 region 4 type 2" evidence="6">
    <location>
        <begin position="126"/>
        <end position="177"/>
    </location>
</feature>
<dbReference type="InterPro" id="IPR046531">
    <property type="entry name" value="DUF6596"/>
</dbReference>
<reference evidence="8" key="2">
    <citation type="submission" date="2022-05" db="EMBL/GenBank/DDBJ databases">
        <authorList>
            <person name="Kim J.-S."/>
            <person name="Lee K."/>
            <person name="Suh M."/>
            <person name="Eom M."/>
            <person name="Kim J.-S."/>
            <person name="Kim D.-S."/>
            <person name="Ko S.-H."/>
            <person name="Shin Y."/>
            <person name="Lee J.-S."/>
        </authorList>
    </citation>
    <scope>NUCLEOTIDE SEQUENCE</scope>
    <source>
        <strain evidence="8">N237</strain>
    </source>
</reference>
<keyword evidence="4" id="KW-0804">Transcription</keyword>
<dbReference type="InterPro" id="IPR007627">
    <property type="entry name" value="RNA_pol_sigma70_r2"/>
</dbReference>
<dbReference type="EMBL" id="CP097332">
    <property type="protein sequence ID" value="UQX88383.1"/>
    <property type="molecule type" value="Genomic_DNA"/>
</dbReference>
<evidence type="ECO:0000313" key="8">
    <source>
        <dbReference type="EMBL" id="UQX88383.1"/>
    </source>
</evidence>
<protein>
    <submittedName>
        <fullName evidence="8">Sigma-70 family RNA polymerase sigma factor</fullName>
    </submittedName>
</protein>
<dbReference type="Gene3D" id="1.10.10.10">
    <property type="entry name" value="Winged helix-like DNA-binding domain superfamily/Winged helix DNA-binding domain"/>
    <property type="match status" value="1"/>
</dbReference>
<organism evidence="8 9">
    <name type="scientific">Jatrophihabitans telluris</name>
    <dbReference type="NCBI Taxonomy" id="2038343"/>
    <lineage>
        <taxon>Bacteria</taxon>
        <taxon>Bacillati</taxon>
        <taxon>Actinomycetota</taxon>
        <taxon>Actinomycetes</taxon>
        <taxon>Jatrophihabitantales</taxon>
        <taxon>Jatrophihabitantaceae</taxon>
        <taxon>Jatrophihabitans</taxon>
    </lineage>
</organism>
<feature type="domain" description="DUF6596" evidence="7">
    <location>
        <begin position="195"/>
        <end position="293"/>
    </location>
</feature>
<dbReference type="InterPro" id="IPR013324">
    <property type="entry name" value="RNA_pol_sigma_r3/r4-like"/>
</dbReference>
<dbReference type="InterPro" id="IPR036388">
    <property type="entry name" value="WH-like_DNA-bd_sf"/>
</dbReference>
<accession>A0ABY4QXK3</accession>
<proteinExistence type="inferred from homology"/>
<dbReference type="PANTHER" id="PTHR47756:SF2">
    <property type="entry name" value="BLL6612 PROTEIN"/>
    <property type="match status" value="1"/>
</dbReference>
<dbReference type="Pfam" id="PF20239">
    <property type="entry name" value="DUF6596"/>
    <property type="match status" value="1"/>
</dbReference>